<name>A0AAE1YX20_9LAMI</name>
<protein>
    <submittedName>
        <fullName evidence="2">Uncharacterized protein</fullName>
    </submittedName>
</protein>
<feature type="compositionally biased region" description="Basic and acidic residues" evidence="1">
    <location>
        <begin position="37"/>
        <end position="46"/>
    </location>
</feature>
<evidence type="ECO:0000256" key="1">
    <source>
        <dbReference type="SAM" id="MobiDB-lite"/>
    </source>
</evidence>
<accession>A0AAE1YX20</accession>
<sequence>MGGEVGEDGGQGKEEGGGRGKWSGIGGGRRRGWWRKGRGEVVGSRERGRRRTPSESSSTSLVQDTRVHAAALSRTKWTQQIDFSLLPTPKFPIPTLSPKTRNQEEKPPDVAPPSPAPRASCSFVGTGASELLRPLPNNSFR</sequence>
<evidence type="ECO:0000313" key="3">
    <source>
        <dbReference type="Proteomes" id="UP001293254"/>
    </source>
</evidence>
<feature type="region of interest" description="Disordered" evidence="1">
    <location>
        <begin position="1"/>
        <end position="65"/>
    </location>
</feature>
<reference evidence="2" key="2">
    <citation type="journal article" date="2024" name="Plant">
        <title>Genomic evolution and insights into agronomic trait innovations of Sesamum species.</title>
        <authorList>
            <person name="Miao H."/>
            <person name="Wang L."/>
            <person name="Qu L."/>
            <person name="Liu H."/>
            <person name="Sun Y."/>
            <person name="Le M."/>
            <person name="Wang Q."/>
            <person name="Wei S."/>
            <person name="Zheng Y."/>
            <person name="Lin W."/>
            <person name="Duan Y."/>
            <person name="Cao H."/>
            <person name="Xiong S."/>
            <person name="Wang X."/>
            <person name="Wei L."/>
            <person name="Li C."/>
            <person name="Ma Q."/>
            <person name="Ju M."/>
            <person name="Zhao R."/>
            <person name="Li G."/>
            <person name="Mu C."/>
            <person name="Tian Q."/>
            <person name="Mei H."/>
            <person name="Zhang T."/>
            <person name="Gao T."/>
            <person name="Zhang H."/>
        </authorList>
    </citation>
    <scope>NUCLEOTIDE SEQUENCE</scope>
    <source>
        <strain evidence="2">3651</strain>
    </source>
</reference>
<organism evidence="2 3">
    <name type="scientific">Sesamum alatum</name>
    <dbReference type="NCBI Taxonomy" id="300844"/>
    <lineage>
        <taxon>Eukaryota</taxon>
        <taxon>Viridiplantae</taxon>
        <taxon>Streptophyta</taxon>
        <taxon>Embryophyta</taxon>
        <taxon>Tracheophyta</taxon>
        <taxon>Spermatophyta</taxon>
        <taxon>Magnoliopsida</taxon>
        <taxon>eudicotyledons</taxon>
        <taxon>Gunneridae</taxon>
        <taxon>Pentapetalae</taxon>
        <taxon>asterids</taxon>
        <taxon>lamiids</taxon>
        <taxon>Lamiales</taxon>
        <taxon>Pedaliaceae</taxon>
        <taxon>Sesamum</taxon>
    </lineage>
</organism>
<evidence type="ECO:0000313" key="2">
    <source>
        <dbReference type="EMBL" id="KAK4437846.1"/>
    </source>
</evidence>
<gene>
    <name evidence="2" type="ORF">Salat_0118600</name>
</gene>
<dbReference type="AlphaFoldDB" id="A0AAE1YX20"/>
<keyword evidence="3" id="KW-1185">Reference proteome</keyword>
<feature type="region of interest" description="Disordered" evidence="1">
    <location>
        <begin position="86"/>
        <end position="141"/>
    </location>
</feature>
<proteinExistence type="predicted"/>
<dbReference type="EMBL" id="JACGWO010000001">
    <property type="protein sequence ID" value="KAK4437846.1"/>
    <property type="molecule type" value="Genomic_DNA"/>
</dbReference>
<comment type="caution">
    <text evidence="2">The sequence shown here is derived from an EMBL/GenBank/DDBJ whole genome shotgun (WGS) entry which is preliminary data.</text>
</comment>
<dbReference type="Proteomes" id="UP001293254">
    <property type="component" value="Unassembled WGS sequence"/>
</dbReference>
<reference evidence="2" key="1">
    <citation type="submission" date="2020-06" db="EMBL/GenBank/DDBJ databases">
        <authorList>
            <person name="Li T."/>
            <person name="Hu X."/>
            <person name="Zhang T."/>
            <person name="Song X."/>
            <person name="Zhang H."/>
            <person name="Dai N."/>
            <person name="Sheng W."/>
            <person name="Hou X."/>
            <person name="Wei L."/>
        </authorList>
    </citation>
    <scope>NUCLEOTIDE SEQUENCE</scope>
    <source>
        <strain evidence="2">3651</strain>
        <tissue evidence="2">Leaf</tissue>
    </source>
</reference>